<feature type="coiled-coil region" evidence="1">
    <location>
        <begin position="311"/>
        <end position="338"/>
    </location>
</feature>
<gene>
    <name evidence="3" type="ORF">J2S11_002712</name>
</gene>
<comment type="caution">
    <text evidence="3">The sequence shown here is derived from an EMBL/GenBank/DDBJ whole genome shotgun (WGS) entry which is preliminary data.</text>
</comment>
<feature type="transmembrane region" description="Helical" evidence="2">
    <location>
        <begin position="114"/>
        <end position="134"/>
    </location>
</feature>
<accession>A0ABT9W0R3</accession>
<dbReference type="Proteomes" id="UP001235840">
    <property type="component" value="Unassembled WGS sequence"/>
</dbReference>
<evidence type="ECO:0000256" key="1">
    <source>
        <dbReference type="SAM" id="Coils"/>
    </source>
</evidence>
<evidence type="ECO:0000256" key="2">
    <source>
        <dbReference type="SAM" id="Phobius"/>
    </source>
</evidence>
<dbReference type="EMBL" id="JAUSTY010000010">
    <property type="protein sequence ID" value="MDQ0166796.1"/>
    <property type="molecule type" value="Genomic_DNA"/>
</dbReference>
<feature type="transmembrane region" description="Helical" evidence="2">
    <location>
        <begin position="168"/>
        <end position="186"/>
    </location>
</feature>
<evidence type="ECO:0000313" key="3">
    <source>
        <dbReference type="EMBL" id="MDQ0166796.1"/>
    </source>
</evidence>
<keyword evidence="1" id="KW-0175">Coiled coil</keyword>
<dbReference type="RefSeq" id="WP_307395278.1">
    <property type="nucleotide sequence ID" value="NZ_BAAADK010000047.1"/>
</dbReference>
<keyword evidence="2" id="KW-1133">Transmembrane helix</keyword>
<keyword evidence="2" id="KW-0472">Membrane</keyword>
<sequence>MDLGNSFYMLVGGIVLLGGIALVGNLQLASFFRHWLEQLKQYEHRAELLAQARPNHLLEEMIEEYSQYRKDGLEWINTQALIEQRVYKEQLNLFGLFRLPISVIERVILQIPSWVIILGLLGTFAGLTMALFAMQGALVQFGTDAGDEMLSVSSIVAAIAEPFQGMSFAFLTSIAGIGMSFILTFLQSGFLSKLGIGPNAAQLKQLFLTRCEGFLDHQVQKAVQQQKPTDSLERVLDRLVDKVKESFDQSVAAFGGEIIQMTKRMEGSIEGLSQVVTQSQEFTSRFYEGTSQLTDFGAILQATITQFQKHEDQVAGRLEQLNKQITLLQQELKQLTQRTIDSNQGLQKMMERSDQIVQQSVRRNEEMNQLYRQQGEENQRKFYEIWEEQKRNEQQRQDQWHYRYQEKNDQFSRAAESFGQAVQHLERQWEEGTERFKRDMLNQMGQIIEKTASRQQNSQTSERELRDMIRGLESIHHLLEREFQNIYRFSQDANQILYTIYEWGRSQMSQKRYENDESARPVVRERRY</sequence>
<proteinExistence type="predicted"/>
<feature type="transmembrane region" description="Helical" evidence="2">
    <location>
        <begin position="6"/>
        <end position="32"/>
    </location>
</feature>
<organism evidence="3 4">
    <name type="scientific">Caldalkalibacillus horti</name>
    <dbReference type="NCBI Taxonomy" id="77523"/>
    <lineage>
        <taxon>Bacteria</taxon>
        <taxon>Bacillati</taxon>
        <taxon>Bacillota</taxon>
        <taxon>Bacilli</taxon>
        <taxon>Bacillales</taxon>
        <taxon>Bacillaceae</taxon>
        <taxon>Caldalkalibacillus</taxon>
    </lineage>
</organism>
<evidence type="ECO:0000313" key="4">
    <source>
        <dbReference type="Proteomes" id="UP001235840"/>
    </source>
</evidence>
<reference evidence="3 4" key="1">
    <citation type="submission" date="2023-07" db="EMBL/GenBank/DDBJ databases">
        <title>Genomic Encyclopedia of Type Strains, Phase IV (KMG-IV): sequencing the most valuable type-strain genomes for metagenomic binning, comparative biology and taxonomic classification.</title>
        <authorList>
            <person name="Goeker M."/>
        </authorList>
    </citation>
    <scope>NUCLEOTIDE SEQUENCE [LARGE SCALE GENOMIC DNA]</scope>
    <source>
        <strain evidence="3 4">DSM 12751</strain>
    </source>
</reference>
<name>A0ABT9W0R3_9BACI</name>
<keyword evidence="4" id="KW-1185">Reference proteome</keyword>
<keyword evidence="2" id="KW-0812">Transmembrane</keyword>
<protein>
    <submittedName>
        <fullName evidence="3">Methyl-accepting chemotaxis protein</fullName>
    </submittedName>
</protein>